<evidence type="ECO:0000256" key="1">
    <source>
        <dbReference type="ARBA" id="ARBA00004651"/>
    </source>
</evidence>
<keyword evidence="4 6" id="KW-1133">Transmembrane helix</keyword>
<keyword evidence="8" id="KW-1185">Reference proteome</keyword>
<keyword evidence="3 6" id="KW-0812">Transmembrane</keyword>
<dbReference type="Proteomes" id="UP001597549">
    <property type="component" value="Unassembled WGS sequence"/>
</dbReference>
<feature type="transmembrane region" description="Helical" evidence="6">
    <location>
        <begin position="34"/>
        <end position="57"/>
    </location>
</feature>
<keyword evidence="2" id="KW-1003">Cell membrane</keyword>
<dbReference type="RefSeq" id="WP_379802896.1">
    <property type="nucleotide sequence ID" value="NZ_JBHUOL010000001.1"/>
</dbReference>
<name>A0ABW5Z352_9FLAO</name>
<dbReference type="PIRSF" id="PIRSF035875">
    <property type="entry name" value="RNase_BN"/>
    <property type="match status" value="1"/>
</dbReference>
<feature type="transmembrane region" description="Helical" evidence="6">
    <location>
        <begin position="183"/>
        <end position="208"/>
    </location>
</feature>
<evidence type="ECO:0000256" key="4">
    <source>
        <dbReference type="ARBA" id="ARBA00022989"/>
    </source>
</evidence>
<protein>
    <submittedName>
        <fullName evidence="7">YihY/virulence factor BrkB family protein</fullName>
    </submittedName>
</protein>
<feature type="transmembrane region" description="Helical" evidence="6">
    <location>
        <begin position="247"/>
        <end position="271"/>
    </location>
</feature>
<keyword evidence="5 6" id="KW-0472">Membrane</keyword>
<gene>
    <name evidence="7" type="ORF">ACFSX9_00175</name>
</gene>
<feature type="transmembrane region" description="Helical" evidence="6">
    <location>
        <begin position="220"/>
        <end position="241"/>
    </location>
</feature>
<comment type="subcellular location">
    <subcellularLocation>
        <location evidence="1">Cell membrane</location>
        <topology evidence="1">Multi-pass membrane protein</topology>
    </subcellularLocation>
</comment>
<feature type="transmembrane region" description="Helical" evidence="6">
    <location>
        <begin position="97"/>
        <end position="115"/>
    </location>
</feature>
<evidence type="ECO:0000256" key="2">
    <source>
        <dbReference type="ARBA" id="ARBA00022475"/>
    </source>
</evidence>
<dbReference type="PANTHER" id="PTHR30213">
    <property type="entry name" value="INNER MEMBRANE PROTEIN YHJD"/>
    <property type="match status" value="1"/>
</dbReference>
<evidence type="ECO:0000256" key="5">
    <source>
        <dbReference type="ARBA" id="ARBA00023136"/>
    </source>
</evidence>
<evidence type="ECO:0000313" key="8">
    <source>
        <dbReference type="Proteomes" id="UP001597549"/>
    </source>
</evidence>
<dbReference type="InterPro" id="IPR017039">
    <property type="entry name" value="Virul_fac_BrkB"/>
</dbReference>
<dbReference type="Pfam" id="PF03631">
    <property type="entry name" value="Virul_fac_BrkB"/>
    <property type="match status" value="1"/>
</dbReference>
<evidence type="ECO:0000313" key="7">
    <source>
        <dbReference type="EMBL" id="MFD2907138.1"/>
    </source>
</evidence>
<dbReference type="PANTHER" id="PTHR30213:SF1">
    <property type="entry name" value="INNER MEMBRANE PROTEIN YHJD"/>
    <property type="match status" value="1"/>
</dbReference>
<organism evidence="7 8">
    <name type="scientific">Flavobacterium ardleyense</name>
    <dbReference type="NCBI Taxonomy" id="2038737"/>
    <lineage>
        <taxon>Bacteria</taxon>
        <taxon>Pseudomonadati</taxon>
        <taxon>Bacteroidota</taxon>
        <taxon>Flavobacteriia</taxon>
        <taxon>Flavobacteriales</taxon>
        <taxon>Flavobacteriaceae</taxon>
        <taxon>Flavobacterium</taxon>
    </lineage>
</organism>
<proteinExistence type="predicted"/>
<accession>A0ABW5Z352</accession>
<comment type="caution">
    <text evidence="7">The sequence shown here is derived from an EMBL/GenBank/DDBJ whole genome shotgun (WGS) entry which is preliminary data.</text>
</comment>
<feature type="transmembrane region" description="Helical" evidence="6">
    <location>
        <begin position="143"/>
        <end position="163"/>
    </location>
</feature>
<dbReference type="EMBL" id="JBHUOL010000001">
    <property type="protein sequence ID" value="MFD2907138.1"/>
    <property type="molecule type" value="Genomic_DNA"/>
</dbReference>
<dbReference type="NCBIfam" id="TIGR00765">
    <property type="entry name" value="yihY_not_rbn"/>
    <property type="match status" value="1"/>
</dbReference>
<evidence type="ECO:0000256" key="6">
    <source>
        <dbReference type="SAM" id="Phobius"/>
    </source>
</evidence>
<evidence type="ECO:0000256" key="3">
    <source>
        <dbReference type="ARBA" id="ARBA00022692"/>
    </source>
</evidence>
<reference evidence="8" key="1">
    <citation type="journal article" date="2019" name="Int. J. Syst. Evol. Microbiol.">
        <title>The Global Catalogue of Microorganisms (GCM) 10K type strain sequencing project: providing services to taxonomists for standard genome sequencing and annotation.</title>
        <authorList>
            <consortium name="The Broad Institute Genomics Platform"/>
            <consortium name="The Broad Institute Genome Sequencing Center for Infectious Disease"/>
            <person name="Wu L."/>
            <person name="Ma J."/>
        </authorList>
    </citation>
    <scope>NUCLEOTIDE SEQUENCE [LARGE SCALE GENOMIC DNA]</scope>
    <source>
        <strain evidence="8">KCTC 52644</strain>
    </source>
</reference>
<sequence>MSKFRTYFKSFITVLKNTVGGFAEFKILKISASLAYITVFSLAPLLLVVLFIFDVFWGKEMIEDMIFNNAKDYVGASTASQLREMIQNLTMANNTTLSAAIGIGSLVFGATSLFAEIQDSINTIWGVRPKKHSGLWLFIKNRLLSFGVIGSLGFIMLVALGFSTLLDSLQSYLTERYSDNIVYVLYGVNILVTMVITSLLFAAIFVILPDAKIKWRQVRLASITTTLLFLIGKFGISFYITSSNINTIYGAAGSIVILMLWVYYSSVILYLGATFAKFYAIEFSTPIQAAEYAEIVQKVEVASDSKTLQEEEQKKPTE</sequence>